<evidence type="ECO:0000313" key="9">
    <source>
        <dbReference type="Proteomes" id="UP000076998"/>
    </source>
</evidence>
<evidence type="ECO:0000256" key="2">
    <source>
        <dbReference type="ARBA" id="ARBA00009130"/>
    </source>
</evidence>
<organism evidence="8 9">
    <name type="scientific">Microbacterium oleivorans</name>
    <dbReference type="NCBI Taxonomy" id="273677"/>
    <lineage>
        <taxon>Bacteria</taxon>
        <taxon>Bacillati</taxon>
        <taxon>Actinomycetota</taxon>
        <taxon>Actinomycetes</taxon>
        <taxon>Micrococcales</taxon>
        <taxon>Microbacteriaceae</taxon>
        <taxon>Microbacterium</taxon>
    </lineage>
</organism>
<feature type="domain" description="Rhodanese" evidence="7">
    <location>
        <begin position="459"/>
        <end position="542"/>
    </location>
</feature>
<dbReference type="Proteomes" id="UP000076998">
    <property type="component" value="Unassembled WGS sequence"/>
</dbReference>
<dbReference type="SMART" id="SM00450">
    <property type="entry name" value="RHOD"/>
    <property type="match status" value="1"/>
</dbReference>
<evidence type="ECO:0000256" key="5">
    <source>
        <dbReference type="ARBA" id="ARBA00023002"/>
    </source>
</evidence>
<dbReference type="SUPFAM" id="SSF51905">
    <property type="entry name" value="FAD/NAD(P)-binding domain"/>
    <property type="match status" value="1"/>
</dbReference>
<name>A0A177KCZ3_9MICO</name>
<accession>A0A177KCZ3</accession>
<dbReference type="InterPro" id="IPR004099">
    <property type="entry name" value="Pyr_nucl-diS_OxRdtase_dimer"/>
</dbReference>
<comment type="cofactor">
    <cofactor evidence="1">
        <name>FAD</name>
        <dbReference type="ChEBI" id="CHEBI:57692"/>
    </cofactor>
</comment>
<dbReference type="InterPro" id="IPR023753">
    <property type="entry name" value="FAD/NAD-binding_dom"/>
</dbReference>
<evidence type="ECO:0000256" key="4">
    <source>
        <dbReference type="ARBA" id="ARBA00022827"/>
    </source>
</evidence>
<evidence type="ECO:0000256" key="1">
    <source>
        <dbReference type="ARBA" id="ARBA00001974"/>
    </source>
</evidence>
<dbReference type="InterPro" id="IPR001763">
    <property type="entry name" value="Rhodanese-like_dom"/>
</dbReference>
<dbReference type="Pfam" id="PF02852">
    <property type="entry name" value="Pyr_redox_dim"/>
    <property type="match status" value="1"/>
</dbReference>
<evidence type="ECO:0000256" key="3">
    <source>
        <dbReference type="ARBA" id="ARBA00022630"/>
    </source>
</evidence>
<dbReference type="SUPFAM" id="SSF55424">
    <property type="entry name" value="FAD/NAD-linked reductases, dimerisation (C-terminal) domain"/>
    <property type="match status" value="1"/>
</dbReference>
<keyword evidence="3" id="KW-0285">Flavoprotein</keyword>
<comment type="caution">
    <text evidence="8">The sequence shown here is derived from an EMBL/GenBank/DDBJ whole genome shotgun (WGS) entry which is preliminary data.</text>
</comment>
<protein>
    <submittedName>
        <fullName evidence="8">CoA-disulfide reductase</fullName>
    </submittedName>
</protein>
<dbReference type="Pfam" id="PF07992">
    <property type="entry name" value="Pyr_redox_2"/>
    <property type="match status" value="1"/>
</dbReference>
<evidence type="ECO:0000313" key="8">
    <source>
        <dbReference type="EMBL" id="OAH50471.1"/>
    </source>
</evidence>
<dbReference type="PRINTS" id="PR00368">
    <property type="entry name" value="FADPNR"/>
</dbReference>
<comment type="similarity">
    <text evidence="2">Belongs to the class-III pyridine nucleotide-disulfide oxidoreductase family.</text>
</comment>
<dbReference type="Gene3D" id="3.40.250.10">
    <property type="entry name" value="Rhodanese-like domain"/>
    <property type="match status" value="1"/>
</dbReference>
<keyword evidence="5" id="KW-0560">Oxidoreductase</keyword>
<dbReference type="Pfam" id="PF00581">
    <property type="entry name" value="Rhodanese"/>
    <property type="match status" value="1"/>
</dbReference>
<gene>
    <name evidence="8" type="ORF">AYL44_08470</name>
</gene>
<evidence type="ECO:0000259" key="7">
    <source>
        <dbReference type="PROSITE" id="PS50206"/>
    </source>
</evidence>
<sequence>MRTIIIGGVAAGMSAATRLRRLDEQREIVVFERGAHVSFANCGLPYYIGGVIADRSSLLLQTPASLGARFALRVHVRHEVTAIDAASKVVTVRDLDAGTERNEPFDDLVLAMGAAATSGIPGEGVQVATLRSVDDVDAITEVLAGLRTPRTVVAGGGFIGVEAVENLAHRGAQVTLVQRGAQVLSALDPEMASPVHRALSTAGVDVRTRTTIERLEAGAVVLSDGSRVPADLVVDARGVRPDVRIAEAAGIALGPTGGIAVDDRHRTNIPGVWAVGDAVEKTDHLDGAATLVTMAGLANRHGRAAADDIAGVATAPATPALGTTIVGILGLTVGLVGWSERRLVAAGRAHRVVHTHPFSHATYYPGAEQMAMKLLVDPETDLILGAQIVGGAGVDKRLDVLAVAMTAGLTASALSQLELAYAPQYGSAKDAINMAGYVAENLATGADRTIQWHEVDAARAAGAVVVDVRTAEENGAGAIPGAVLLPLDEIRERHAELPDAPLIVHCKVGQRGHTASRLLQQLGHDVRNLDGGWLTWTDGLEAAAREEV</sequence>
<dbReference type="InterPro" id="IPR036188">
    <property type="entry name" value="FAD/NAD-bd_sf"/>
</dbReference>
<keyword evidence="4" id="KW-0274">FAD</keyword>
<reference evidence="8 9" key="1">
    <citation type="submission" date="2016-02" db="EMBL/GenBank/DDBJ databases">
        <authorList>
            <person name="Wen L."/>
            <person name="He K."/>
            <person name="Yang H."/>
        </authorList>
    </citation>
    <scope>NUCLEOTIDE SEQUENCE [LARGE SCALE GENOMIC DNA]</scope>
    <source>
        <strain evidence="8 9">CD11_3</strain>
    </source>
</reference>
<proteinExistence type="inferred from homology"/>
<dbReference type="RefSeq" id="WP_064002831.1">
    <property type="nucleotide sequence ID" value="NZ_LSTV01000002.1"/>
</dbReference>
<dbReference type="SUPFAM" id="SSF52821">
    <property type="entry name" value="Rhodanese/Cell cycle control phosphatase"/>
    <property type="match status" value="1"/>
</dbReference>
<dbReference type="PANTHER" id="PTHR43429:SF1">
    <property type="entry name" value="NAD(P)H SULFUR OXIDOREDUCTASE (COA-DEPENDENT)"/>
    <property type="match status" value="1"/>
</dbReference>
<dbReference type="Gene3D" id="3.50.50.60">
    <property type="entry name" value="FAD/NAD(P)-binding domain"/>
    <property type="match status" value="2"/>
</dbReference>
<evidence type="ECO:0000256" key="6">
    <source>
        <dbReference type="ARBA" id="ARBA00023284"/>
    </source>
</evidence>
<dbReference type="PRINTS" id="PR00411">
    <property type="entry name" value="PNDRDTASEI"/>
</dbReference>
<dbReference type="GO" id="GO:0016491">
    <property type="term" value="F:oxidoreductase activity"/>
    <property type="evidence" value="ECO:0007669"/>
    <property type="project" value="UniProtKB-KW"/>
</dbReference>
<dbReference type="OrthoDB" id="9802028at2"/>
<dbReference type="EMBL" id="LSTV01000002">
    <property type="protein sequence ID" value="OAH50471.1"/>
    <property type="molecule type" value="Genomic_DNA"/>
</dbReference>
<dbReference type="PROSITE" id="PS50206">
    <property type="entry name" value="RHODANESE_3"/>
    <property type="match status" value="1"/>
</dbReference>
<dbReference type="InterPro" id="IPR050260">
    <property type="entry name" value="FAD-bd_OxRdtase"/>
</dbReference>
<keyword evidence="6" id="KW-0676">Redox-active center</keyword>
<dbReference type="InterPro" id="IPR036873">
    <property type="entry name" value="Rhodanese-like_dom_sf"/>
</dbReference>
<dbReference type="InterPro" id="IPR016156">
    <property type="entry name" value="FAD/NAD-linked_Rdtase_dimer_sf"/>
</dbReference>
<dbReference type="PANTHER" id="PTHR43429">
    <property type="entry name" value="PYRIDINE NUCLEOTIDE-DISULFIDE OXIDOREDUCTASE DOMAIN-CONTAINING"/>
    <property type="match status" value="1"/>
</dbReference>
<dbReference type="AlphaFoldDB" id="A0A177KCZ3"/>